<name>A0A3A9ZXY5_9ACTN</name>
<dbReference type="SUPFAM" id="SSF46894">
    <property type="entry name" value="C-terminal effector domain of the bipartite response regulators"/>
    <property type="match status" value="1"/>
</dbReference>
<dbReference type="SUPFAM" id="SSF52540">
    <property type="entry name" value="P-loop containing nucleoside triphosphate hydrolases"/>
    <property type="match status" value="1"/>
</dbReference>
<dbReference type="GO" id="GO:0003677">
    <property type="term" value="F:DNA binding"/>
    <property type="evidence" value="ECO:0007669"/>
    <property type="project" value="UniProtKB-UniRule"/>
</dbReference>
<reference evidence="8 9" key="1">
    <citation type="journal article" date="2015" name="Int. J. Syst. Evol. Microbiol.">
        <title>Micromonospora costi sp. nov., isolated from a leaf of Costus speciosus.</title>
        <authorList>
            <person name="Thawai C."/>
        </authorList>
    </citation>
    <scope>NUCLEOTIDE SEQUENCE [LARGE SCALE GENOMIC DNA]</scope>
    <source>
        <strain evidence="8 9">CS1-12</strain>
    </source>
</reference>
<dbReference type="Proteomes" id="UP000279968">
    <property type="component" value="Unassembled WGS sequence"/>
</dbReference>
<dbReference type="AlphaFoldDB" id="A0A3A9ZXY5"/>
<dbReference type="InterPro" id="IPR016032">
    <property type="entry name" value="Sig_transdc_resp-reg_C-effctor"/>
</dbReference>
<protein>
    <submittedName>
        <fullName evidence="8">Helix-turn-helix domain-containing protein</fullName>
    </submittedName>
</protein>
<dbReference type="PROSITE" id="PS51755">
    <property type="entry name" value="OMPR_PHOB"/>
    <property type="match status" value="1"/>
</dbReference>
<keyword evidence="9" id="KW-1185">Reference proteome</keyword>
<dbReference type="SUPFAM" id="SSF48452">
    <property type="entry name" value="TPR-like"/>
    <property type="match status" value="1"/>
</dbReference>
<evidence type="ECO:0000256" key="2">
    <source>
        <dbReference type="ARBA" id="ARBA00023015"/>
    </source>
</evidence>
<evidence type="ECO:0000256" key="1">
    <source>
        <dbReference type="ARBA" id="ARBA00005820"/>
    </source>
</evidence>
<proteinExistence type="inferred from homology"/>
<dbReference type="PANTHER" id="PTHR35807:SF1">
    <property type="entry name" value="TRANSCRIPTIONAL REGULATOR REDD"/>
    <property type="match status" value="1"/>
</dbReference>
<evidence type="ECO:0000256" key="4">
    <source>
        <dbReference type="ARBA" id="ARBA00023163"/>
    </source>
</evidence>
<keyword evidence="3 5" id="KW-0238">DNA-binding</keyword>
<dbReference type="InterPro" id="IPR005158">
    <property type="entry name" value="BTAD"/>
</dbReference>
<comment type="caution">
    <text evidence="8">The sequence shown here is derived from an EMBL/GenBank/DDBJ whole genome shotgun (WGS) entry which is preliminary data.</text>
</comment>
<comment type="similarity">
    <text evidence="1">Belongs to the AfsR/DnrI/RedD regulatory family.</text>
</comment>
<feature type="region of interest" description="Disordered" evidence="6">
    <location>
        <begin position="1"/>
        <end position="79"/>
    </location>
</feature>
<dbReference type="PRINTS" id="PR00364">
    <property type="entry name" value="DISEASERSIST"/>
</dbReference>
<dbReference type="Gene3D" id="1.10.10.10">
    <property type="entry name" value="Winged helix-like DNA-binding domain superfamily/Winged helix DNA-binding domain"/>
    <property type="match status" value="1"/>
</dbReference>
<dbReference type="InterPro" id="IPR027417">
    <property type="entry name" value="P-loop_NTPase"/>
</dbReference>
<keyword evidence="2" id="KW-0805">Transcription regulation</keyword>
<dbReference type="Gene3D" id="1.25.40.10">
    <property type="entry name" value="Tetratricopeptide repeat domain"/>
    <property type="match status" value="1"/>
</dbReference>
<organism evidence="8 9">
    <name type="scientific">Micromonospora costi</name>
    <dbReference type="NCBI Taxonomy" id="1530042"/>
    <lineage>
        <taxon>Bacteria</taxon>
        <taxon>Bacillati</taxon>
        <taxon>Actinomycetota</taxon>
        <taxon>Actinomycetes</taxon>
        <taxon>Micromonosporales</taxon>
        <taxon>Micromonosporaceae</taxon>
        <taxon>Micromonospora</taxon>
    </lineage>
</organism>
<dbReference type="SMART" id="SM00862">
    <property type="entry name" value="Trans_reg_C"/>
    <property type="match status" value="1"/>
</dbReference>
<evidence type="ECO:0000259" key="7">
    <source>
        <dbReference type="PROSITE" id="PS51755"/>
    </source>
</evidence>
<gene>
    <name evidence="8" type="ORF">D7193_24215</name>
</gene>
<dbReference type="GO" id="GO:0000160">
    <property type="term" value="P:phosphorelay signal transduction system"/>
    <property type="evidence" value="ECO:0007669"/>
    <property type="project" value="InterPro"/>
</dbReference>
<evidence type="ECO:0000256" key="3">
    <source>
        <dbReference type="ARBA" id="ARBA00023125"/>
    </source>
</evidence>
<sequence length="706" mass="74667">MDAPGPAGASAATWSPSVSPVTPRSPSAATSRSVPRTAARTGYAASPTTPTPTYASAASTTDRAEAPGHASASRPRLDVADDPATVAAVRAEAGGAIGFAVLGSVRVVRAGAELHLGARQQRLVLALLLARAGTPVSLAELVDLLWDEDPPRSAANVVHRHVGMLRRLLEPGLPTRSTGRHILRELAGYRLRADEASLDLLKFRSLSRRASRSLRDGDAESALRHSLDGLRLWRGRCAAGLEPASRLHPAFLAVEAERAQAVREAADAAERCGRLAAVLTPLRQAAEQHPLDESLQSRLLLALAADGRQAEAVETYRTVRRRLADDLGVDPGEELREAYDRLLHQRTRPAHADAPAPLPRPAQLPPDVPFFHGRDDLVAEARTAVARPGGPAVLAIDGMPGAGKTALAVHLAHGFAAGYPDGQLYVDLRGYDGREPVMSPAEALRGFLGSLGVPQEGIPAELHAQAGLYRSRLAGRRMLIVLDNCRDTEQIRHLLPGSPGCLVIVTSRTRLSTLLTTAGAHPVPVGLPSVGEARGTFLRLLGAGHGPADPAAIDTIVAACGRLPLALAVVASRAVSLPRTPLERIAAELARSPDSLDSFDGDDPATGLRAAFSWSYRALSAPAARLFRLLPTHPGPDISTAEAADLAGVPLRTGRTLIAELSRAHLVCEDQPGRYRTHELLLAYARELSEEVDGARPRAELPCPRA</sequence>
<dbReference type="GO" id="GO:0006355">
    <property type="term" value="P:regulation of DNA-templated transcription"/>
    <property type="evidence" value="ECO:0007669"/>
    <property type="project" value="InterPro"/>
</dbReference>
<accession>A0A3A9ZXY5</accession>
<evidence type="ECO:0000256" key="5">
    <source>
        <dbReference type="PROSITE-ProRule" id="PRU01091"/>
    </source>
</evidence>
<dbReference type="InterPro" id="IPR011990">
    <property type="entry name" value="TPR-like_helical_dom_sf"/>
</dbReference>
<feature type="domain" description="OmpR/PhoB-type" evidence="7">
    <location>
        <begin position="88"/>
        <end position="193"/>
    </location>
</feature>
<feature type="compositionally biased region" description="Low complexity" evidence="6">
    <location>
        <begin position="43"/>
        <end position="61"/>
    </location>
</feature>
<dbReference type="InterPro" id="IPR001867">
    <property type="entry name" value="OmpR/PhoB-type_DNA-bd"/>
</dbReference>
<dbReference type="EMBL" id="RBAN01000004">
    <property type="protein sequence ID" value="RKN52914.1"/>
    <property type="molecule type" value="Genomic_DNA"/>
</dbReference>
<dbReference type="CDD" id="cd15831">
    <property type="entry name" value="BTAD"/>
    <property type="match status" value="1"/>
</dbReference>
<feature type="compositionally biased region" description="Low complexity" evidence="6">
    <location>
        <begin position="15"/>
        <end position="31"/>
    </location>
</feature>
<evidence type="ECO:0000313" key="8">
    <source>
        <dbReference type="EMBL" id="RKN52914.1"/>
    </source>
</evidence>
<dbReference type="Pfam" id="PF03704">
    <property type="entry name" value="BTAD"/>
    <property type="match status" value="1"/>
</dbReference>
<feature type="DNA-binding region" description="OmpR/PhoB-type" evidence="5">
    <location>
        <begin position="88"/>
        <end position="193"/>
    </location>
</feature>
<keyword evidence="4" id="KW-0804">Transcription</keyword>
<dbReference type="InterPro" id="IPR051677">
    <property type="entry name" value="AfsR-DnrI-RedD_regulator"/>
</dbReference>
<dbReference type="Pfam" id="PF00486">
    <property type="entry name" value="Trans_reg_C"/>
    <property type="match status" value="1"/>
</dbReference>
<dbReference type="PANTHER" id="PTHR35807">
    <property type="entry name" value="TRANSCRIPTIONAL REGULATOR REDD-RELATED"/>
    <property type="match status" value="1"/>
</dbReference>
<dbReference type="SMART" id="SM01043">
    <property type="entry name" value="BTAD"/>
    <property type="match status" value="1"/>
</dbReference>
<evidence type="ECO:0000313" key="9">
    <source>
        <dbReference type="Proteomes" id="UP000279968"/>
    </source>
</evidence>
<evidence type="ECO:0000256" key="6">
    <source>
        <dbReference type="SAM" id="MobiDB-lite"/>
    </source>
</evidence>
<dbReference type="InterPro" id="IPR036388">
    <property type="entry name" value="WH-like_DNA-bd_sf"/>
</dbReference>
<dbReference type="Gene3D" id="3.40.50.300">
    <property type="entry name" value="P-loop containing nucleotide triphosphate hydrolases"/>
    <property type="match status" value="1"/>
</dbReference>